<comment type="similarity">
    <text evidence="1">Belongs to the heat shock protein 70 family.</text>
</comment>
<dbReference type="GO" id="GO:0034663">
    <property type="term" value="C:endoplasmic reticulum chaperone complex"/>
    <property type="evidence" value="ECO:0007669"/>
    <property type="project" value="TreeGrafter"/>
</dbReference>
<dbReference type="PANTHER" id="PTHR45639">
    <property type="entry name" value="HSC70CB, ISOFORM G-RELATED"/>
    <property type="match status" value="1"/>
</dbReference>
<protein>
    <recommendedName>
        <fullName evidence="5">Hypoxia up-regulated protein 1</fullName>
    </recommendedName>
</protein>
<proteinExistence type="inferred from homology"/>
<dbReference type="STRING" id="7757.ENSPMAP00000003647"/>
<dbReference type="InterPro" id="IPR043129">
    <property type="entry name" value="ATPase_NBD"/>
</dbReference>
<dbReference type="InterPro" id="IPR029048">
    <property type="entry name" value="HSP70_C_sf"/>
</dbReference>
<dbReference type="GO" id="GO:0030968">
    <property type="term" value="P:endoplasmic reticulum unfolded protein response"/>
    <property type="evidence" value="ECO:0007669"/>
    <property type="project" value="TreeGrafter"/>
</dbReference>
<dbReference type="Pfam" id="PF00012">
    <property type="entry name" value="HSP70"/>
    <property type="match status" value="1"/>
</dbReference>
<dbReference type="InterPro" id="IPR013126">
    <property type="entry name" value="Hsp_70_fam"/>
</dbReference>
<keyword evidence="4" id="KW-0143">Chaperone</keyword>
<dbReference type="Gene3D" id="3.30.420.40">
    <property type="match status" value="2"/>
</dbReference>
<keyword evidence="3" id="KW-0067">ATP-binding</keyword>
<evidence type="ECO:0000256" key="2">
    <source>
        <dbReference type="ARBA" id="ARBA00022741"/>
    </source>
</evidence>
<feature type="compositionally biased region" description="Basic and acidic residues" evidence="6">
    <location>
        <begin position="468"/>
        <end position="478"/>
    </location>
</feature>
<keyword evidence="2" id="KW-0547">Nucleotide-binding</keyword>
<dbReference type="HOGENOM" id="CLU_560897_0_0_1"/>
<accession>S4REL5</accession>
<dbReference type="AlphaFoldDB" id="S4REL5"/>
<dbReference type="Gene3D" id="3.90.640.10">
    <property type="entry name" value="Actin, Chain A, domain 4"/>
    <property type="match status" value="1"/>
</dbReference>
<sequence length="487" mass="55395">REEFEDASAHLFDRAITPVYEVLKRANLSIDEVDQIELLGGGIRIPKIQEMLIQTLQKNDLGVHLNGDEAMCFGSAFIASNSSASFKVRKVYLTESSTTESQSTSTDEQSAENHTATPVAIVYEKNYVLYKRTDYLGQKKSLSLTYDTDMKIDVYSESEDGKKEKVSTYVIKGIDTVASNDIANQPKVTLSFELSRSVEERVPTPKKNKTAKATKDTNATNETDGTSNTTSDAANTTTDEAQPAEPTPAQPQFVKKTKKRTIPYPLSQIEKTFYGLPSLTTEQLRASKERLRWLEKRDEDKFKTEKSKNDYETVIYALRDWINEEENMPFVGAAKVEEIQEILREAENWLEEDGYNAKYIEINGKFSSLKMRKEEYGLRDQAVDNAKSKLQKLLDKIDDWTTKKAWITTDQKKDVIDKIKEVLAWLEDVVEKQKGIALDEDPAFKVSEIDNKLKRANQLFDRVNSTPKPKEKDTDSDGKKKKKKTPK</sequence>
<dbReference type="Gene3D" id="1.20.1270.10">
    <property type="match status" value="1"/>
</dbReference>
<dbReference type="GeneTree" id="ENSGT00940000157686"/>
<evidence type="ECO:0000256" key="5">
    <source>
        <dbReference type="ARBA" id="ARBA00040503"/>
    </source>
</evidence>
<reference evidence="7" key="1">
    <citation type="submission" date="2025-08" db="UniProtKB">
        <authorList>
            <consortium name="Ensembl"/>
        </authorList>
    </citation>
    <scope>IDENTIFICATION</scope>
</reference>
<reference evidence="7" key="2">
    <citation type="submission" date="2025-09" db="UniProtKB">
        <authorList>
            <consortium name="Ensembl"/>
        </authorList>
    </citation>
    <scope>IDENTIFICATION</scope>
</reference>
<feature type="region of interest" description="Disordered" evidence="6">
    <location>
        <begin position="196"/>
        <end position="257"/>
    </location>
</feature>
<evidence type="ECO:0000256" key="3">
    <source>
        <dbReference type="ARBA" id="ARBA00022840"/>
    </source>
</evidence>
<evidence type="ECO:0000256" key="1">
    <source>
        <dbReference type="ARBA" id="ARBA00007381"/>
    </source>
</evidence>
<feature type="compositionally biased region" description="Low complexity" evidence="6">
    <location>
        <begin position="216"/>
        <end position="244"/>
    </location>
</feature>
<dbReference type="SUPFAM" id="SSF100934">
    <property type="entry name" value="Heat shock protein 70kD (HSP70), C-terminal subdomain"/>
    <property type="match status" value="1"/>
</dbReference>
<dbReference type="PRINTS" id="PR00301">
    <property type="entry name" value="HEATSHOCK70"/>
</dbReference>
<dbReference type="PANTHER" id="PTHR45639:SF3">
    <property type="entry name" value="HYPOXIA UP-REGULATED PROTEIN 1"/>
    <property type="match status" value="1"/>
</dbReference>
<organism evidence="7">
    <name type="scientific">Petromyzon marinus</name>
    <name type="common">Sea lamprey</name>
    <dbReference type="NCBI Taxonomy" id="7757"/>
    <lineage>
        <taxon>Eukaryota</taxon>
        <taxon>Metazoa</taxon>
        <taxon>Chordata</taxon>
        <taxon>Craniata</taxon>
        <taxon>Vertebrata</taxon>
        <taxon>Cyclostomata</taxon>
        <taxon>Hyperoartia</taxon>
        <taxon>Petromyzontiformes</taxon>
        <taxon>Petromyzontidae</taxon>
        <taxon>Petromyzon</taxon>
    </lineage>
</organism>
<dbReference type="SUPFAM" id="SSF53067">
    <property type="entry name" value="Actin-like ATPase domain"/>
    <property type="match status" value="1"/>
</dbReference>
<dbReference type="Ensembl" id="ENSPMAT00000003663.1">
    <property type="protein sequence ID" value="ENSPMAP00000003647.1"/>
    <property type="gene ID" value="ENSPMAG00000003351.1"/>
</dbReference>
<evidence type="ECO:0000256" key="6">
    <source>
        <dbReference type="SAM" id="MobiDB-lite"/>
    </source>
</evidence>
<evidence type="ECO:0000256" key="4">
    <source>
        <dbReference type="ARBA" id="ARBA00023186"/>
    </source>
</evidence>
<dbReference type="GO" id="GO:0005524">
    <property type="term" value="F:ATP binding"/>
    <property type="evidence" value="ECO:0007669"/>
    <property type="project" value="UniProtKB-KW"/>
</dbReference>
<name>S4REL5_PETMA</name>
<evidence type="ECO:0000313" key="7">
    <source>
        <dbReference type="Ensembl" id="ENSPMAP00000003647.1"/>
    </source>
</evidence>
<dbReference type="GO" id="GO:0140662">
    <property type="term" value="F:ATP-dependent protein folding chaperone"/>
    <property type="evidence" value="ECO:0007669"/>
    <property type="project" value="InterPro"/>
</dbReference>
<feature type="region of interest" description="Disordered" evidence="6">
    <location>
        <begin position="458"/>
        <end position="487"/>
    </location>
</feature>